<feature type="compositionally biased region" description="Basic and acidic residues" evidence="4">
    <location>
        <begin position="213"/>
        <end position="222"/>
    </location>
</feature>
<evidence type="ECO:0000256" key="1">
    <source>
        <dbReference type="ARBA" id="ARBA00006484"/>
    </source>
</evidence>
<keyword evidence="6" id="KW-1185">Reference proteome</keyword>
<organism evidence="5 6">
    <name type="scientific">Paractinoplanes pyxinae</name>
    <dbReference type="NCBI Taxonomy" id="2997416"/>
    <lineage>
        <taxon>Bacteria</taxon>
        <taxon>Bacillati</taxon>
        <taxon>Actinomycetota</taxon>
        <taxon>Actinomycetes</taxon>
        <taxon>Micromonosporales</taxon>
        <taxon>Micromonosporaceae</taxon>
        <taxon>Paractinoplanes</taxon>
    </lineage>
</organism>
<sequence>MTTWFITGTASGFGRSVTRQLLERGDTVAATLRRPERLDDLKAAHGDRLWVRDLDVTDTPRLRSVVDEAFAELGRIDVVLSNAGYGIFGTAEELTDDHIDEVLAVNLIAGIQLTRAAVPHLRAQGGGRLLQVTSQGGQLAYPGFSIYHAAKWGLEGFYEAVAAEVEPFGIEVTMMEPGMSDIAGTPAAPAAEQHPACRDNPAVLRPADVPPEDDQRPGEGRGGHHRARRAPEASAAPGPGFRRVRQHPHRPGRPLGHFGRRPRGRVQHRQTGSRIRCAERFDRVAGTQFLLGRAGTARDHPGEWT</sequence>
<accession>A0ABT4AQP2</accession>
<feature type="compositionally biased region" description="Basic residues" evidence="4">
    <location>
        <begin position="242"/>
        <end position="268"/>
    </location>
</feature>
<feature type="region of interest" description="Disordered" evidence="4">
    <location>
        <begin position="200"/>
        <end position="273"/>
    </location>
</feature>
<proteinExistence type="inferred from homology"/>
<comment type="similarity">
    <text evidence="1 3">Belongs to the short-chain dehydrogenases/reductases (SDR) family.</text>
</comment>
<dbReference type="PANTHER" id="PTHR43976">
    <property type="entry name" value="SHORT CHAIN DEHYDROGENASE"/>
    <property type="match status" value="1"/>
</dbReference>
<evidence type="ECO:0000256" key="4">
    <source>
        <dbReference type="SAM" id="MobiDB-lite"/>
    </source>
</evidence>
<evidence type="ECO:0000313" key="6">
    <source>
        <dbReference type="Proteomes" id="UP001151002"/>
    </source>
</evidence>
<evidence type="ECO:0000256" key="2">
    <source>
        <dbReference type="ARBA" id="ARBA00023002"/>
    </source>
</evidence>
<dbReference type="SUPFAM" id="SSF51735">
    <property type="entry name" value="NAD(P)-binding Rossmann-fold domains"/>
    <property type="match status" value="1"/>
</dbReference>
<dbReference type="RefSeq" id="WP_267560324.1">
    <property type="nucleotide sequence ID" value="NZ_JAPNTZ010000001.1"/>
</dbReference>
<protein>
    <submittedName>
        <fullName evidence="5">SDR family oxidoreductase</fullName>
    </submittedName>
</protein>
<dbReference type="InterPro" id="IPR051911">
    <property type="entry name" value="SDR_oxidoreductase"/>
</dbReference>
<dbReference type="PRINTS" id="PR00080">
    <property type="entry name" value="SDRFAMILY"/>
</dbReference>
<name>A0ABT4AQP2_9ACTN</name>
<reference evidence="5" key="1">
    <citation type="submission" date="2022-11" db="EMBL/GenBank/DDBJ databases">
        <authorList>
            <person name="Somphong A."/>
            <person name="Phongsopitanun W."/>
        </authorList>
    </citation>
    <scope>NUCLEOTIDE SEQUENCE</scope>
    <source>
        <strain evidence="5">Pm04-4</strain>
    </source>
</reference>
<dbReference type="Gene3D" id="3.40.50.720">
    <property type="entry name" value="NAD(P)-binding Rossmann-like Domain"/>
    <property type="match status" value="1"/>
</dbReference>
<dbReference type="PRINTS" id="PR00081">
    <property type="entry name" value="GDHRDH"/>
</dbReference>
<gene>
    <name evidence="5" type="ORF">OWR29_01060</name>
</gene>
<comment type="caution">
    <text evidence="5">The sequence shown here is derived from an EMBL/GenBank/DDBJ whole genome shotgun (WGS) entry which is preliminary data.</text>
</comment>
<dbReference type="PANTHER" id="PTHR43976:SF16">
    <property type="entry name" value="SHORT-CHAIN DEHYDROGENASE_REDUCTASE FAMILY PROTEIN"/>
    <property type="match status" value="1"/>
</dbReference>
<dbReference type="InterPro" id="IPR002347">
    <property type="entry name" value="SDR_fam"/>
</dbReference>
<dbReference type="InterPro" id="IPR036291">
    <property type="entry name" value="NAD(P)-bd_dom_sf"/>
</dbReference>
<dbReference type="Pfam" id="PF00106">
    <property type="entry name" value="adh_short"/>
    <property type="match status" value="1"/>
</dbReference>
<dbReference type="EMBL" id="JAPNTZ010000001">
    <property type="protein sequence ID" value="MCY1136569.1"/>
    <property type="molecule type" value="Genomic_DNA"/>
</dbReference>
<keyword evidence="2" id="KW-0560">Oxidoreductase</keyword>
<evidence type="ECO:0000313" key="5">
    <source>
        <dbReference type="EMBL" id="MCY1136569.1"/>
    </source>
</evidence>
<evidence type="ECO:0000256" key="3">
    <source>
        <dbReference type="RuleBase" id="RU000363"/>
    </source>
</evidence>
<dbReference type="Proteomes" id="UP001151002">
    <property type="component" value="Unassembled WGS sequence"/>
</dbReference>
<dbReference type="NCBIfam" id="NF005065">
    <property type="entry name" value="PRK06482.1"/>
    <property type="match status" value="1"/>
</dbReference>